<organism evidence="2">
    <name type="scientific">Kwoniella pini CBS 10737</name>
    <dbReference type="NCBI Taxonomy" id="1296096"/>
    <lineage>
        <taxon>Eukaryota</taxon>
        <taxon>Fungi</taxon>
        <taxon>Dikarya</taxon>
        <taxon>Basidiomycota</taxon>
        <taxon>Agaricomycotina</taxon>
        <taxon>Tremellomycetes</taxon>
        <taxon>Tremellales</taxon>
        <taxon>Cryptococcaceae</taxon>
        <taxon>Kwoniella</taxon>
    </lineage>
</organism>
<protein>
    <submittedName>
        <fullName evidence="2">Uncharacterized protein</fullName>
    </submittedName>
</protein>
<reference evidence="2" key="3">
    <citation type="submission" date="2016-07" db="EMBL/GenBank/DDBJ databases">
        <title>Evolution of pathogenesis and genome organization in the Tremellales.</title>
        <authorList>
            <person name="Cuomo C."/>
            <person name="Litvintseva A."/>
            <person name="Heitman J."/>
            <person name="Chen Y."/>
            <person name="Sun S."/>
            <person name="Springer D."/>
            <person name="Dromer F."/>
            <person name="Young S."/>
            <person name="Zeng Q."/>
            <person name="Chapman S."/>
            <person name="Gujja S."/>
            <person name="Saif S."/>
            <person name="Birren B."/>
        </authorList>
    </citation>
    <scope>NUCLEOTIDE SEQUENCE</scope>
    <source>
        <strain evidence="2">CBS 10737</strain>
    </source>
</reference>
<feature type="compositionally biased region" description="Low complexity" evidence="1">
    <location>
        <begin position="113"/>
        <end position="138"/>
    </location>
</feature>
<feature type="region of interest" description="Disordered" evidence="1">
    <location>
        <begin position="561"/>
        <end position="670"/>
    </location>
</feature>
<dbReference type="Proteomes" id="UP000094020">
    <property type="component" value="Chromosome 9"/>
</dbReference>
<evidence type="ECO:0000313" key="3">
    <source>
        <dbReference type="EMBL" id="WWC72674.1"/>
    </source>
</evidence>
<feature type="compositionally biased region" description="Basic and acidic residues" evidence="1">
    <location>
        <begin position="365"/>
        <end position="380"/>
    </location>
</feature>
<feature type="compositionally biased region" description="Low complexity" evidence="1">
    <location>
        <begin position="1036"/>
        <end position="1050"/>
    </location>
</feature>
<sequence length="1307" mass="141487">MSYSPPLSLLYLAPPLHPVDLRPVSAISAASGTTLPTSVFPPPSAYYHRSRSLKLLQTTRTVLPFPHNLSRHSGAAEAEVAECFQDLLASSQSNMATTPQQPPKKPGFFRRMSISSSQSSKASVHASNNNNNGLGNNNKSYGRSVSGPLAGRETIAGPSYDALPVGGATNTFKSKEKPNNPGMKYQQHVSISHLGESIATRPAVSTLNAGSFGSSTAPRPPTSLATPPRSRQPIRPALASPPTPPSRRMSSSTPYQAIEPKTLPFIPQTTSNAMKGDVFQAKGNGSGPSKTASRSDSKRPDMSVHPPTHIDPISLGLIDSPREAQHREVESLRTNGPARPIPTPLKIPGDERQVNSSGSYGSISQREKTARYSRFDDAESSKPVGLPAGAQEPVYVQPNRIDPRPMVSARRSTSSSRRTPIAKIETRVMSPGSQPVVKGPDTTSPPMSARPPIIQQNKSQTSKIEVAKTKEQLSEAGAYAKAIAATINHHEGPKSSGESAPYLPAKSPAARPLPAPPAANGVSRSTSKANVVVIASSPKSHKSITRQENLESKVEVNRFAKEAQVKPSATTSPVKALTPPIHNRRSVQPLNFDFPRSPTLPPLVDPRTSNIVKADPVTQWARESDPPRSPGSPTPLATSQLPPRQSSASNSRRAVSSPLVSPNIGSDVHMSARPQLMSPDIQASTTSEVKHRDRPRATITFLLLHNRIQAALLSHLSINSFLSLTGASDTIRKRFTGEAIGRWVLKEWGIQVDREKGRSWPNLTVWEGFLESLLHDPITYSTYPPQWHNLLQHLCLSHSLIVLHLRQLPSSAFPNPPPSPFEDDFVSSVPHLPFSASMNSFGSQRPRSRLGSAAGSDAGSLTPATKMPRQERLVEIVMPEPLSSVEQQEQPSTPFPEVQKARRRGSIGSIASAASLSFGRRRSASISTDARIEMAPVTSAAPMQSGKAALPPVSYPSAKRYGFKRHGEPTRSRQSSESSRPGSIFSVQSTPSFSGHQRASSGYNMRPSFAVDRNAPPVPGFPAGLPMPPPIGGGYRSSFASSDARSSRPSENGGVSPRSGLTFSRRDLSTPPPIRPEPVFDRPIPYTVGRAPILRVFVPLSDSVQRWPSAEGAAIAVKELEKCGAMRRMKLGDLVVNTAIRQPKTTEHVLVFVPFVRHLLIPLDYSFSPTGHLPSYVNGFEIPPSFYYPFLPTPQILYLDLAPFARQALQSIRLAYDRRDVTTASGARLSAKRYLHVAGFEIGPEDRVAPEWHGMVSLETEGTAEAKHDLEKRLIGFGGSRPLVGPWELVREKSMIGTIWLRLVKQE</sequence>
<feature type="region of interest" description="Disordered" evidence="1">
    <location>
        <begin position="489"/>
        <end position="526"/>
    </location>
</feature>
<evidence type="ECO:0000256" key="1">
    <source>
        <dbReference type="SAM" id="MobiDB-lite"/>
    </source>
</evidence>
<feature type="compositionally biased region" description="Low complexity" evidence="1">
    <location>
        <begin position="972"/>
        <end position="983"/>
    </location>
</feature>
<feature type="compositionally biased region" description="Low complexity" evidence="1">
    <location>
        <begin position="642"/>
        <end position="658"/>
    </location>
</feature>
<proteinExistence type="predicted"/>
<evidence type="ECO:0000313" key="4">
    <source>
        <dbReference type="Proteomes" id="UP000094020"/>
    </source>
</evidence>
<keyword evidence="4" id="KW-1185">Reference proteome</keyword>
<evidence type="ECO:0000313" key="2">
    <source>
        <dbReference type="EMBL" id="OCF46618.1"/>
    </source>
</evidence>
<feature type="compositionally biased region" description="Basic and acidic residues" evidence="1">
    <location>
        <begin position="320"/>
        <end position="331"/>
    </location>
</feature>
<reference evidence="3" key="4">
    <citation type="submission" date="2024-02" db="EMBL/GenBank/DDBJ databases">
        <title>Comparative genomics of Cryptococcus and Kwoniella reveals pathogenesis evolution and contrasting modes of karyotype evolution via chromosome fusion or intercentromeric recombination.</title>
        <authorList>
            <person name="Coelho M.A."/>
            <person name="David-Palma M."/>
            <person name="Shea T."/>
            <person name="Bowers K."/>
            <person name="McGinley-Smith S."/>
            <person name="Mohammad A.W."/>
            <person name="Gnirke A."/>
            <person name="Yurkov A.M."/>
            <person name="Nowrousian M."/>
            <person name="Sun S."/>
            <person name="Cuomo C.A."/>
            <person name="Heitman J."/>
        </authorList>
    </citation>
    <scope>NUCLEOTIDE SEQUENCE</scope>
    <source>
        <strain evidence="3">CBS 10737</strain>
    </source>
</reference>
<dbReference type="EMBL" id="KI894016">
    <property type="protein sequence ID" value="OCF46618.1"/>
    <property type="molecule type" value="Genomic_DNA"/>
</dbReference>
<dbReference type="GeneID" id="30175840"/>
<dbReference type="STRING" id="1296096.A0A1B9HTL9"/>
<reference evidence="3" key="2">
    <citation type="submission" date="2013-07" db="EMBL/GenBank/DDBJ databases">
        <authorList>
            <consortium name="The Broad Institute Genome Sequencing Platform"/>
            <person name="Cuomo C."/>
            <person name="Litvintseva A."/>
            <person name="Chen Y."/>
            <person name="Heitman J."/>
            <person name="Sun S."/>
            <person name="Springer D."/>
            <person name="Dromer F."/>
            <person name="Young S.K."/>
            <person name="Zeng Q."/>
            <person name="Gargeya S."/>
            <person name="Fitzgerald M."/>
            <person name="Abouelleil A."/>
            <person name="Alvarado L."/>
            <person name="Berlin A.M."/>
            <person name="Chapman S.B."/>
            <person name="Dewar J."/>
            <person name="Goldberg J."/>
            <person name="Griggs A."/>
            <person name="Gujja S."/>
            <person name="Hansen M."/>
            <person name="Howarth C."/>
            <person name="Imamovic A."/>
            <person name="Larimer J."/>
            <person name="McCowan C."/>
            <person name="Murphy C."/>
            <person name="Pearson M."/>
            <person name="Priest M."/>
            <person name="Roberts A."/>
            <person name="Saif S."/>
            <person name="Shea T."/>
            <person name="Sykes S."/>
            <person name="Wortman J."/>
            <person name="Nusbaum C."/>
            <person name="Birren B."/>
        </authorList>
    </citation>
    <scope>NUCLEOTIDE SEQUENCE</scope>
    <source>
        <strain evidence="3">CBS 10737</strain>
    </source>
</reference>
<feature type="compositionally biased region" description="Pro residues" evidence="1">
    <location>
        <begin position="1016"/>
        <end position="1031"/>
    </location>
</feature>
<feature type="compositionally biased region" description="Basic and acidic residues" evidence="1">
    <location>
        <begin position="293"/>
        <end position="302"/>
    </location>
</feature>
<accession>A0A1B9HTL9</accession>
<feature type="compositionally biased region" description="Polar residues" evidence="1">
    <location>
        <begin position="354"/>
        <end position="364"/>
    </location>
</feature>
<feature type="region of interest" description="Disordered" evidence="1">
    <location>
        <begin position="431"/>
        <end position="462"/>
    </location>
</feature>
<reference evidence="2" key="1">
    <citation type="submission" date="2013-07" db="EMBL/GenBank/DDBJ databases">
        <title>The Genome Sequence of Cryptococcus pinus CBS10737.</title>
        <authorList>
            <consortium name="The Broad Institute Genome Sequencing Platform"/>
            <person name="Cuomo C."/>
            <person name="Litvintseva A."/>
            <person name="Chen Y."/>
            <person name="Heitman J."/>
            <person name="Sun S."/>
            <person name="Springer D."/>
            <person name="Dromer F."/>
            <person name="Young S.K."/>
            <person name="Zeng Q."/>
            <person name="Gargeya S."/>
            <person name="Fitzgerald M."/>
            <person name="Abouelleil A."/>
            <person name="Alvarado L."/>
            <person name="Berlin A.M."/>
            <person name="Chapman S.B."/>
            <person name="Dewar J."/>
            <person name="Goldberg J."/>
            <person name="Griggs A."/>
            <person name="Gujja S."/>
            <person name="Hansen M."/>
            <person name="Howarth C."/>
            <person name="Imamovic A."/>
            <person name="Larimer J."/>
            <person name="McCowan C."/>
            <person name="Murphy C."/>
            <person name="Pearson M."/>
            <person name="Priest M."/>
            <person name="Roberts A."/>
            <person name="Saif S."/>
            <person name="Shea T."/>
            <person name="Sykes S."/>
            <person name="Wortman J."/>
            <person name="Nusbaum C."/>
            <person name="Birren B."/>
        </authorList>
    </citation>
    <scope>NUCLEOTIDE SEQUENCE [LARGE SCALE GENOMIC DNA]</scope>
    <source>
        <strain evidence="2">CBS 10737</strain>
    </source>
</reference>
<feature type="region of interest" description="Disordered" evidence="1">
    <location>
        <begin position="959"/>
        <end position="1078"/>
    </location>
</feature>
<name>A0A1B9HTL9_9TREE</name>
<feature type="compositionally biased region" description="Polar residues" evidence="1">
    <location>
        <begin position="207"/>
        <end position="217"/>
    </location>
</feature>
<gene>
    <name evidence="2" type="ORF">I206_07471</name>
    <name evidence="3" type="ORF">I206_106638</name>
</gene>
<feature type="region of interest" description="Disordered" evidence="1">
    <location>
        <begin position="93"/>
        <end position="184"/>
    </location>
</feature>
<feature type="compositionally biased region" description="Polar residues" evidence="1">
    <location>
        <begin position="985"/>
        <end position="1003"/>
    </location>
</feature>
<dbReference type="RefSeq" id="XP_019007837.1">
    <property type="nucleotide sequence ID" value="XM_019159165.1"/>
</dbReference>
<dbReference type="OrthoDB" id="3365519at2759"/>
<dbReference type="EMBL" id="CP144527">
    <property type="protein sequence ID" value="WWC72674.1"/>
    <property type="molecule type" value="Genomic_DNA"/>
</dbReference>
<dbReference type="KEGG" id="kpin:30175840"/>
<feature type="region of interest" description="Disordered" evidence="1">
    <location>
        <begin position="207"/>
        <end position="390"/>
    </location>
</feature>
<feature type="region of interest" description="Disordered" evidence="1">
    <location>
        <begin position="837"/>
        <end position="906"/>
    </location>
</feature>